<evidence type="ECO:0000259" key="4">
    <source>
        <dbReference type="Pfam" id="PF03241"/>
    </source>
</evidence>
<feature type="domain" description="HpaB/PvcC/4-BUDH C-terminal" evidence="4">
    <location>
        <begin position="280"/>
        <end position="475"/>
    </location>
</feature>
<evidence type="ECO:0000256" key="2">
    <source>
        <dbReference type="ARBA" id="ARBA00022827"/>
    </source>
</evidence>
<dbReference type="EMBL" id="AP009389">
    <property type="protein sequence ID" value="BAF59951.1"/>
    <property type="molecule type" value="Genomic_DNA"/>
</dbReference>
<dbReference type="InterPro" id="IPR046373">
    <property type="entry name" value="Acyl-CoA_Oxase/DH_mid-dom_sf"/>
</dbReference>
<sequence length="488" mass="54029">MALKTREDYLKSLKAMRPNVYKFGELIKDVTTHPATRRTVESHARAFDMSHDSEYADIFTTVSSFTGEKIHRWTSMMTNLEEIMYNAKLKRAMYRVTGTCAGGLCVGWNALNVMWNVTYEMDKEYGTNYQERLKKWILQAQEKGLVVAGALTDAKGDRSLRPSQQSDPDSNLRIKEVREDGIVISGFKTMICGVAASNEIFLLPGSGYREDDQDYALACVVPRDIEGLTIVETRRPSDSREYEEGFDIPETGITQAYLLFTDCFVPNERVFMCKEYKYTGKIIQYFTANYRACIGACVAGQGDVMIGAAALMARTNGLAASTFINKIIDMAINNETTYGVGIGAMALGKQHPAGCWVSDSLMAHTNKVHVATLPYETKRLCQDIGGGIVETGCFPSYKDFNDPLYGHLVQRAVKASDKFSAETRARAARLVEWLTLGAGVPGCMHGGGSPDGAKLVVRANTPIDLYAEYARKVAGITEEVPEPEKKKK</sequence>
<dbReference type="PIRSF" id="PIRSF000331">
    <property type="entry name" value="HpaA_HpaB"/>
    <property type="match status" value="1"/>
</dbReference>
<reference evidence="7" key="1">
    <citation type="journal article" date="2008" name="Genome Res.">
        <title>The genome of Pelotomaculum thermopropionicum reveals niche-associated evolution in anaerobic microbiota.</title>
        <authorList>
            <person name="Kosaka T."/>
            <person name="Kato S."/>
            <person name="Shimoyama T."/>
            <person name="Ishii S."/>
            <person name="Abe T."/>
            <person name="Watanabe K."/>
        </authorList>
    </citation>
    <scope>NUCLEOTIDE SEQUENCE [LARGE SCALE GENOMIC DNA]</scope>
    <source>
        <strain evidence="7">DSM 13744 / JCM 10971 / SI</strain>
    </source>
</reference>
<dbReference type="Pfam" id="PF03241">
    <property type="entry name" value="HpaB"/>
    <property type="match status" value="1"/>
</dbReference>
<name>A5D1D9_PELTS</name>
<proteinExistence type="predicted"/>
<dbReference type="InterPro" id="IPR004925">
    <property type="entry name" value="HpaB/PvcC/4-BUDH"/>
</dbReference>
<keyword evidence="1" id="KW-0285">Flavoprotein</keyword>
<dbReference type="Pfam" id="PF11794">
    <property type="entry name" value="HpaB_N"/>
    <property type="match status" value="1"/>
</dbReference>
<evidence type="ECO:0000313" key="6">
    <source>
        <dbReference type="EMBL" id="BAF59951.1"/>
    </source>
</evidence>
<dbReference type="SUPFAM" id="SSF56645">
    <property type="entry name" value="Acyl-CoA dehydrogenase NM domain-like"/>
    <property type="match status" value="1"/>
</dbReference>
<accession>A5D1D9</accession>
<evidence type="ECO:0000256" key="3">
    <source>
        <dbReference type="ARBA" id="ARBA00023002"/>
    </source>
</evidence>
<dbReference type="PANTHER" id="PTHR36117:SF3">
    <property type="entry name" value="4-HYDROXYPHENYLACETATE 3-MONOOXYGENASE-RELATED"/>
    <property type="match status" value="1"/>
</dbReference>
<dbReference type="eggNOG" id="COG2368">
    <property type="taxonomic scope" value="Bacteria"/>
</dbReference>
<feature type="domain" description="HpaB/PvcC/4-BUDH N-terminal" evidence="5">
    <location>
        <begin position="5"/>
        <end position="272"/>
    </location>
</feature>
<dbReference type="AlphaFoldDB" id="A5D1D9"/>
<keyword evidence="3" id="KW-0560">Oxidoreductase</keyword>
<dbReference type="STRING" id="370438.PTH_1770"/>
<dbReference type="InterPro" id="IPR036250">
    <property type="entry name" value="AcylCo_DH-like_C"/>
</dbReference>
<dbReference type="HOGENOM" id="CLU_023920_1_0_9"/>
<dbReference type="Gene3D" id="1.10.3140.10">
    <property type="entry name" value="4-hydroxybutyryl-coa dehydratase, domain 1"/>
    <property type="match status" value="1"/>
</dbReference>
<dbReference type="InterPro" id="IPR024719">
    <property type="entry name" value="HpaB/PvcC/4-BUDH_C"/>
</dbReference>
<keyword evidence="7" id="KW-1185">Reference proteome</keyword>
<dbReference type="SUPFAM" id="SSF47203">
    <property type="entry name" value="Acyl-CoA dehydrogenase C-terminal domain-like"/>
    <property type="match status" value="1"/>
</dbReference>
<dbReference type="PANTHER" id="PTHR36117">
    <property type="entry name" value="4-HYDROXYPHENYLACETATE 3-MONOOXYGENASE-RELATED"/>
    <property type="match status" value="1"/>
</dbReference>
<dbReference type="KEGG" id="pth:PTH_1770"/>
<dbReference type="Proteomes" id="UP000006556">
    <property type="component" value="Chromosome"/>
</dbReference>
<evidence type="ECO:0000256" key="1">
    <source>
        <dbReference type="ARBA" id="ARBA00022630"/>
    </source>
</evidence>
<evidence type="ECO:0000313" key="7">
    <source>
        <dbReference type="Proteomes" id="UP000006556"/>
    </source>
</evidence>
<evidence type="ECO:0000259" key="5">
    <source>
        <dbReference type="Pfam" id="PF11794"/>
    </source>
</evidence>
<protein>
    <submittedName>
        <fullName evidence="6">Aromatic ring hydroxylase</fullName>
    </submittedName>
</protein>
<dbReference type="Gene3D" id="2.40.110.10">
    <property type="entry name" value="Butyryl-CoA Dehydrogenase, subunit A, domain 2"/>
    <property type="match status" value="1"/>
</dbReference>
<gene>
    <name evidence="6" type="ordered locus">PTH_1770</name>
</gene>
<keyword evidence="2" id="KW-0274">FAD</keyword>
<dbReference type="InterPro" id="IPR009100">
    <property type="entry name" value="AcylCoA_DH/oxidase_NM_dom_sf"/>
</dbReference>
<organism evidence="6 7">
    <name type="scientific">Pelotomaculum thermopropionicum (strain DSM 13744 / JCM 10971 / SI)</name>
    <dbReference type="NCBI Taxonomy" id="370438"/>
    <lineage>
        <taxon>Bacteria</taxon>
        <taxon>Bacillati</taxon>
        <taxon>Bacillota</taxon>
        <taxon>Clostridia</taxon>
        <taxon>Eubacteriales</taxon>
        <taxon>Desulfotomaculaceae</taxon>
        <taxon>Pelotomaculum</taxon>
    </lineage>
</organism>
<dbReference type="GO" id="GO:0016627">
    <property type="term" value="F:oxidoreductase activity, acting on the CH-CH group of donors"/>
    <property type="evidence" value="ECO:0007669"/>
    <property type="project" value="InterPro"/>
</dbReference>
<dbReference type="InterPro" id="IPR024674">
    <property type="entry name" value="HpaB/PvcC/4-BUDH_N"/>
</dbReference>
<dbReference type="Gene3D" id="1.20.140.10">
    <property type="entry name" value="Butyryl-CoA Dehydrogenase, subunit A, domain 3"/>
    <property type="match status" value="1"/>
</dbReference>